<evidence type="ECO:0000313" key="1">
    <source>
        <dbReference type="EMBL" id="SCT25224.1"/>
    </source>
</evidence>
<sequence length="100" mass="11830">MVFVYIIVSSILLYYAIKYGIRDGLIDRDANKEKLIYLQKSTNLFEEIGDINRAISKENKAEAKRIYDESLNVLLSEMESKEKYDTLIQYKQKIEHFNNK</sequence>
<proteinExistence type="predicted"/>
<dbReference type="Proteomes" id="UP000095768">
    <property type="component" value="Unassembled WGS sequence"/>
</dbReference>
<name>A0A1D4PQH9_9STAP</name>
<dbReference type="Proteomes" id="UP000095412">
    <property type="component" value="Unassembled WGS sequence"/>
</dbReference>
<dbReference type="EMBL" id="FMPI01000016">
    <property type="protein sequence ID" value="SCT25224.1"/>
    <property type="molecule type" value="Genomic_DNA"/>
</dbReference>
<dbReference type="AlphaFoldDB" id="A0A1D4PQH9"/>
<reference evidence="1 3" key="1">
    <citation type="submission" date="2016-09" db="EMBL/GenBank/DDBJ databases">
        <authorList>
            <consortium name="Pathogen Informatics"/>
            <person name="Sun Q."/>
            <person name="Inoue M."/>
        </authorList>
    </citation>
    <scope>NUCLEOTIDE SEQUENCE [LARGE SCALE GENOMIC DNA]</scope>
    <source>
        <strain evidence="1 3">82C</strain>
    </source>
</reference>
<dbReference type="EMBL" id="FMPG01000012">
    <property type="protein sequence ID" value="SCT31957.1"/>
    <property type="molecule type" value="Genomic_DNA"/>
</dbReference>
<evidence type="ECO:0008006" key="5">
    <source>
        <dbReference type="Google" id="ProtNLM"/>
    </source>
</evidence>
<dbReference type="OrthoDB" id="2412528at2"/>
<evidence type="ECO:0000313" key="4">
    <source>
        <dbReference type="Proteomes" id="UP000095768"/>
    </source>
</evidence>
<organism evidence="2 4">
    <name type="scientific">Staphylococcus caeli</name>
    <dbReference type="NCBI Taxonomy" id="2201815"/>
    <lineage>
        <taxon>Bacteria</taxon>
        <taxon>Bacillati</taxon>
        <taxon>Bacillota</taxon>
        <taxon>Bacilli</taxon>
        <taxon>Bacillales</taxon>
        <taxon>Staphylococcaceae</taxon>
        <taxon>Staphylococcus</taxon>
    </lineage>
</organism>
<dbReference type="RefSeq" id="WP_069996202.1">
    <property type="nucleotide sequence ID" value="NZ_FMPG01000012.1"/>
</dbReference>
<keyword evidence="3" id="KW-1185">Reference proteome</keyword>
<gene>
    <name evidence="2" type="ORF">SAMEA2297795_02248</name>
    <name evidence="1" type="ORF">SAMEA2297796_02031</name>
</gene>
<reference evidence="2 4" key="2">
    <citation type="submission" date="2016-09" db="EMBL/GenBank/DDBJ databases">
        <authorList>
            <consortium name="Pathogen Informatics"/>
        </authorList>
    </citation>
    <scope>NUCLEOTIDE SEQUENCE [LARGE SCALE GENOMIC DNA]</scope>
    <source>
        <strain evidence="2 4">82B</strain>
    </source>
</reference>
<evidence type="ECO:0000313" key="2">
    <source>
        <dbReference type="EMBL" id="SCT31957.1"/>
    </source>
</evidence>
<protein>
    <recommendedName>
        <fullName evidence="5">Phage protein</fullName>
    </recommendedName>
</protein>
<accession>A0A1D4PQH9</accession>
<evidence type="ECO:0000313" key="3">
    <source>
        <dbReference type="Proteomes" id="UP000095412"/>
    </source>
</evidence>